<evidence type="ECO:0000256" key="1">
    <source>
        <dbReference type="SAM" id="MobiDB-lite"/>
    </source>
</evidence>
<evidence type="ECO:0000313" key="2">
    <source>
        <dbReference type="EMBL" id="KAJ8450719.1"/>
    </source>
</evidence>
<accession>A0A9Q1QQS3</accession>
<comment type="caution">
    <text evidence="2">The sequence shown here is derived from an EMBL/GenBank/DDBJ whole genome shotgun (WGS) entry which is preliminary data.</text>
</comment>
<feature type="compositionally biased region" description="Polar residues" evidence="1">
    <location>
        <begin position="64"/>
        <end position="82"/>
    </location>
</feature>
<dbReference type="Proteomes" id="UP001153076">
    <property type="component" value="Unassembled WGS sequence"/>
</dbReference>
<sequence length="219" mass="23526">MSWTKESLTSGSALIKLTEGRADKEEAAPATVAGVPAVLKIVGCPGRAGVRARGPRPPSYQVAPRSSASCGPANSQRASSRGVQGRAPAGRSSVSVRRRNHVRNRKGHIIYLFGLLGHEKLPLLLSLTLGSGCHLFRGGIPGLKHCQPSPRLTCIKQTGGQNKKAGCSEEEVIRKELQSREPVERLPIARPAPSPLGLLRRLNCLGHEPRDRLRPIVLM</sequence>
<evidence type="ECO:0000313" key="3">
    <source>
        <dbReference type="Proteomes" id="UP001153076"/>
    </source>
</evidence>
<name>A0A9Q1QQS3_9CARY</name>
<dbReference type="AlphaFoldDB" id="A0A9Q1QQS3"/>
<reference evidence="2" key="1">
    <citation type="submission" date="2022-04" db="EMBL/GenBank/DDBJ databases">
        <title>Carnegiea gigantea Genome sequencing and assembly v2.</title>
        <authorList>
            <person name="Copetti D."/>
            <person name="Sanderson M.J."/>
            <person name="Burquez A."/>
            <person name="Wojciechowski M.F."/>
        </authorList>
    </citation>
    <scope>NUCLEOTIDE SEQUENCE</scope>
    <source>
        <strain evidence="2">SGP5-SGP5p</strain>
        <tissue evidence="2">Aerial part</tissue>
    </source>
</reference>
<gene>
    <name evidence="2" type="ORF">Cgig2_021191</name>
</gene>
<protein>
    <submittedName>
        <fullName evidence="2">Uncharacterized protein</fullName>
    </submittedName>
</protein>
<dbReference type="EMBL" id="JAKOGI010000013">
    <property type="protein sequence ID" value="KAJ8450719.1"/>
    <property type="molecule type" value="Genomic_DNA"/>
</dbReference>
<proteinExistence type="predicted"/>
<feature type="region of interest" description="Disordered" evidence="1">
    <location>
        <begin position="50"/>
        <end position="95"/>
    </location>
</feature>
<keyword evidence="3" id="KW-1185">Reference proteome</keyword>
<organism evidence="2 3">
    <name type="scientific">Carnegiea gigantea</name>
    <dbReference type="NCBI Taxonomy" id="171969"/>
    <lineage>
        <taxon>Eukaryota</taxon>
        <taxon>Viridiplantae</taxon>
        <taxon>Streptophyta</taxon>
        <taxon>Embryophyta</taxon>
        <taxon>Tracheophyta</taxon>
        <taxon>Spermatophyta</taxon>
        <taxon>Magnoliopsida</taxon>
        <taxon>eudicotyledons</taxon>
        <taxon>Gunneridae</taxon>
        <taxon>Pentapetalae</taxon>
        <taxon>Caryophyllales</taxon>
        <taxon>Cactineae</taxon>
        <taxon>Cactaceae</taxon>
        <taxon>Cactoideae</taxon>
        <taxon>Echinocereeae</taxon>
        <taxon>Carnegiea</taxon>
    </lineage>
</organism>